<sequence length="216" mass="23781">MRRELPQLFRGHSSGQLPHGNIKPRRRRTGGQPVSKADRRNALRAAAKADRNGVPNTLATIPLADPHALPADPSLGDLVKDATAQMSTLVRAEVELARAEITRDVKKGLTGSVFFIAALVVLFYSTFFFFFFVAELLNMWLQDWAAYLIVFGIMLVVTVALALLGFLRVRRIRGPRQTIESVREARDALRPDPDRLHASSASAGSPGRPTTDPSGW</sequence>
<feature type="region of interest" description="Disordered" evidence="1">
    <location>
        <begin position="1"/>
        <end position="39"/>
    </location>
</feature>
<dbReference type="InterPro" id="IPR009937">
    <property type="entry name" value="Phage_holin_3_6"/>
</dbReference>
<evidence type="ECO:0000256" key="1">
    <source>
        <dbReference type="SAM" id="MobiDB-lite"/>
    </source>
</evidence>
<dbReference type="Pfam" id="PF07332">
    <property type="entry name" value="Phage_holin_3_6"/>
    <property type="match status" value="1"/>
</dbReference>
<evidence type="ECO:0000313" key="4">
    <source>
        <dbReference type="Proteomes" id="UP000237911"/>
    </source>
</evidence>
<comment type="caution">
    <text evidence="3">The sequence shown here is derived from an EMBL/GenBank/DDBJ whole genome shotgun (WGS) entry which is preliminary data.</text>
</comment>
<evidence type="ECO:0000256" key="2">
    <source>
        <dbReference type="SAM" id="Phobius"/>
    </source>
</evidence>
<feature type="transmembrane region" description="Helical" evidence="2">
    <location>
        <begin position="113"/>
        <end position="132"/>
    </location>
</feature>
<keyword evidence="2" id="KW-0472">Membrane</keyword>
<keyword evidence="4" id="KW-1185">Reference proteome</keyword>
<dbReference type="EMBL" id="PUEV01000053">
    <property type="protein sequence ID" value="PQM52074.1"/>
    <property type="molecule type" value="Genomic_DNA"/>
</dbReference>
<feature type="region of interest" description="Disordered" evidence="1">
    <location>
        <begin position="186"/>
        <end position="216"/>
    </location>
</feature>
<organism evidence="3 4">
    <name type="scientific">Mycolicibacter virginiensis</name>
    <dbReference type="NCBI Taxonomy" id="1795032"/>
    <lineage>
        <taxon>Bacteria</taxon>
        <taxon>Bacillati</taxon>
        <taxon>Actinomycetota</taxon>
        <taxon>Actinomycetes</taxon>
        <taxon>Mycobacteriales</taxon>
        <taxon>Mycobacteriaceae</taxon>
        <taxon>Mycolicibacter</taxon>
    </lineage>
</organism>
<feature type="transmembrane region" description="Helical" evidence="2">
    <location>
        <begin position="144"/>
        <end position="167"/>
    </location>
</feature>
<gene>
    <name evidence="3" type="ORF">C5U48_12005</name>
</gene>
<feature type="compositionally biased region" description="Basic and acidic residues" evidence="1">
    <location>
        <begin position="186"/>
        <end position="197"/>
    </location>
</feature>
<dbReference type="Proteomes" id="UP000237911">
    <property type="component" value="Unassembled WGS sequence"/>
</dbReference>
<name>A0A9X7NYJ1_9MYCO</name>
<evidence type="ECO:0000313" key="3">
    <source>
        <dbReference type="EMBL" id="PQM52074.1"/>
    </source>
</evidence>
<keyword evidence="2" id="KW-1133">Transmembrane helix</keyword>
<proteinExistence type="predicted"/>
<reference evidence="3 4" key="1">
    <citation type="submission" date="2018-02" db="EMBL/GenBank/DDBJ databases">
        <title>Draft genome sequence of Mycobacterium virginiense isolated from mud of a swine farm in Japan.</title>
        <authorList>
            <person name="Ohya K."/>
        </authorList>
    </citation>
    <scope>NUCLEOTIDE SEQUENCE [LARGE SCALE GENOMIC DNA]</scope>
    <source>
        <strain evidence="3 4">GF75</strain>
    </source>
</reference>
<accession>A0A9X7NYJ1</accession>
<protein>
    <submittedName>
        <fullName evidence="3">Phage holin family protein</fullName>
    </submittedName>
</protein>
<keyword evidence="2" id="KW-0812">Transmembrane</keyword>
<dbReference type="AlphaFoldDB" id="A0A9X7NYJ1"/>